<evidence type="ECO:0000313" key="3">
    <source>
        <dbReference type="Proteomes" id="UP000576225"/>
    </source>
</evidence>
<dbReference type="InterPro" id="IPR036237">
    <property type="entry name" value="Xyl_isomerase-like_sf"/>
</dbReference>
<keyword evidence="2" id="KW-0413">Isomerase</keyword>
<organism evidence="2 3">
    <name type="scientific">Victivallis vadensis</name>
    <dbReference type="NCBI Taxonomy" id="172901"/>
    <lineage>
        <taxon>Bacteria</taxon>
        <taxon>Pseudomonadati</taxon>
        <taxon>Lentisphaerota</taxon>
        <taxon>Lentisphaeria</taxon>
        <taxon>Victivallales</taxon>
        <taxon>Victivallaceae</taxon>
        <taxon>Victivallis</taxon>
    </lineage>
</organism>
<dbReference type="InterPro" id="IPR050312">
    <property type="entry name" value="IolE/XylAMocC-like"/>
</dbReference>
<evidence type="ECO:0000313" key="2">
    <source>
        <dbReference type="EMBL" id="NMD86200.1"/>
    </source>
</evidence>
<dbReference type="InterPro" id="IPR013022">
    <property type="entry name" value="Xyl_isomerase-like_TIM-brl"/>
</dbReference>
<accession>A0A848AXD1</accession>
<reference evidence="2 3" key="1">
    <citation type="submission" date="2020-04" db="EMBL/GenBank/DDBJ databases">
        <authorList>
            <person name="Hitch T.C.A."/>
            <person name="Wylensek D."/>
            <person name="Clavel T."/>
        </authorList>
    </citation>
    <scope>NUCLEOTIDE SEQUENCE [LARGE SCALE GENOMIC DNA]</scope>
    <source>
        <strain evidence="2 3">COR2-253-APC-1A</strain>
    </source>
</reference>
<feature type="domain" description="Xylose isomerase-like TIM barrel" evidence="1">
    <location>
        <begin position="27"/>
        <end position="252"/>
    </location>
</feature>
<dbReference type="Gene3D" id="3.20.20.150">
    <property type="entry name" value="Divalent-metal-dependent TIM barrel enzymes"/>
    <property type="match status" value="1"/>
</dbReference>
<evidence type="ECO:0000259" key="1">
    <source>
        <dbReference type="Pfam" id="PF01261"/>
    </source>
</evidence>
<gene>
    <name evidence="2" type="ORF">HF882_06335</name>
</gene>
<dbReference type="PANTHER" id="PTHR12110">
    <property type="entry name" value="HYDROXYPYRUVATE ISOMERASE"/>
    <property type="match status" value="1"/>
</dbReference>
<name>A0A848AXD1_9BACT</name>
<dbReference type="EMBL" id="JABAEW010000009">
    <property type="protein sequence ID" value="NMD86200.1"/>
    <property type="molecule type" value="Genomic_DNA"/>
</dbReference>
<protein>
    <submittedName>
        <fullName evidence="2">Sugar phosphate isomerase/epimerase</fullName>
    </submittedName>
</protein>
<proteinExistence type="predicted"/>
<dbReference type="GO" id="GO:0016853">
    <property type="term" value="F:isomerase activity"/>
    <property type="evidence" value="ECO:0007669"/>
    <property type="project" value="UniProtKB-KW"/>
</dbReference>
<dbReference type="Pfam" id="PF01261">
    <property type="entry name" value="AP_endonuc_2"/>
    <property type="match status" value="1"/>
</dbReference>
<comment type="caution">
    <text evidence="2">The sequence shown here is derived from an EMBL/GenBank/DDBJ whole genome shotgun (WGS) entry which is preliminary data.</text>
</comment>
<dbReference type="RefSeq" id="WP_168962014.1">
    <property type="nucleotide sequence ID" value="NZ_CAUFPP010000008.1"/>
</dbReference>
<sequence>MNIPVSHFHSWERFSESELAVMLGEFAEYGLRLISLNSGTCARLSEEAGYRALLQRECRSARVAVLNCHAPHMPGWELNSSDGAVLKRHLRLLDSYAELGCETVTIHAGTNDGGEPLAILRERTARSLEALIRRAETLGMAVVLENTIFPTDTPAELLGYLKRFRCDAFGICFDAGHANLMDGTPGKRSADMVEWIRRRWNGEIRFEADTLGALLPDVVTCHLHDNDSRDDRHWLPGDGTIDWPQLLARLERAPRLRSFQNESEHMKYGISAAQIAKCFQKLLEKNAVAV</sequence>
<dbReference type="Proteomes" id="UP000576225">
    <property type="component" value="Unassembled WGS sequence"/>
</dbReference>
<dbReference type="SUPFAM" id="SSF51658">
    <property type="entry name" value="Xylose isomerase-like"/>
    <property type="match status" value="1"/>
</dbReference>
<dbReference type="AlphaFoldDB" id="A0A848AXD1"/>